<dbReference type="InterPro" id="IPR008615">
    <property type="entry name" value="FNIP"/>
</dbReference>
<dbReference type="EMBL" id="AJWJ01000096">
    <property type="protein sequence ID" value="KAF2075542.1"/>
    <property type="molecule type" value="Genomic_DNA"/>
</dbReference>
<organism evidence="2 3">
    <name type="scientific">Polysphondylium violaceum</name>
    <dbReference type="NCBI Taxonomy" id="133409"/>
    <lineage>
        <taxon>Eukaryota</taxon>
        <taxon>Amoebozoa</taxon>
        <taxon>Evosea</taxon>
        <taxon>Eumycetozoa</taxon>
        <taxon>Dictyostelia</taxon>
        <taxon>Dictyosteliales</taxon>
        <taxon>Dictyosteliaceae</taxon>
        <taxon>Polysphondylium</taxon>
    </lineage>
</organism>
<dbReference type="InterPro" id="IPR051251">
    <property type="entry name" value="STK_FNIP-Repeat"/>
</dbReference>
<dbReference type="InterPro" id="IPR032675">
    <property type="entry name" value="LRR_dom_sf"/>
</dbReference>
<gene>
    <name evidence="2" type="ORF">CYY_003183</name>
</gene>
<keyword evidence="1" id="KW-0677">Repeat</keyword>
<evidence type="ECO:0000256" key="1">
    <source>
        <dbReference type="ARBA" id="ARBA00022737"/>
    </source>
</evidence>
<accession>A0A8J4V675</accession>
<keyword evidence="3" id="KW-1185">Reference proteome</keyword>
<reference evidence="2" key="1">
    <citation type="submission" date="2020-01" db="EMBL/GenBank/DDBJ databases">
        <title>Development of genomics and gene disruption for Polysphondylium violaceum indicates a role for the polyketide synthase stlB in stalk morphogenesis.</title>
        <authorList>
            <person name="Narita B."/>
            <person name="Kawabe Y."/>
            <person name="Kin K."/>
            <person name="Saito T."/>
            <person name="Gibbs R."/>
            <person name="Kuspa A."/>
            <person name="Muzny D."/>
            <person name="Queller D."/>
            <person name="Richards S."/>
            <person name="Strassman J."/>
            <person name="Sucgang R."/>
            <person name="Worley K."/>
            <person name="Schaap P."/>
        </authorList>
    </citation>
    <scope>NUCLEOTIDE SEQUENCE</scope>
    <source>
        <strain evidence="2">QSvi11</strain>
    </source>
</reference>
<dbReference type="PANTHER" id="PTHR32134:SF92">
    <property type="entry name" value="FNIP REPEAT-CONTAINING PROTEIN"/>
    <property type="match status" value="1"/>
</dbReference>
<evidence type="ECO:0000313" key="3">
    <source>
        <dbReference type="Proteomes" id="UP000695562"/>
    </source>
</evidence>
<evidence type="ECO:0000313" key="2">
    <source>
        <dbReference type="EMBL" id="KAF2075542.1"/>
    </source>
</evidence>
<protein>
    <submittedName>
        <fullName evidence="2">Uncharacterized protein</fullName>
    </submittedName>
</protein>
<dbReference type="AlphaFoldDB" id="A0A8J4V675"/>
<dbReference type="Gene3D" id="3.80.10.10">
    <property type="entry name" value="Ribonuclease Inhibitor"/>
    <property type="match status" value="1"/>
</dbReference>
<comment type="caution">
    <text evidence="2">The sequence shown here is derived from an EMBL/GenBank/DDBJ whole genome shotgun (WGS) entry which is preliminary data.</text>
</comment>
<dbReference type="Proteomes" id="UP000695562">
    <property type="component" value="Unassembled WGS sequence"/>
</dbReference>
<proteinExistence type="predicted"/>
<dbReference type="SUPFAM" id="SSF52058">
    <property type="entry name" value="L domain-like"/>
    <property type="match status" value="1"/>
</dbReference>
<dbReference type="PANTHER" id="PTHR32134">
    <property type="entry name" value="FNIP REPEAT-CONTAINING PROTEIN"/>
    <property type="match status" value="1"/>
</dbReference>
<sequence>MTDISFYLIWRNQYIRKLIRNLLCQDLVINVNDKYLNEYHRHLSLFTLQDKIDYKICVRFNSTFNNYVNNKYKSLVNEIALEVDIDGVADYNLNLLEHGLTTLTLGIKNMTTASGQLPESLRRLDINIYERECESPPLLQHILSNLPCNLEMLCIPYQYEMTRECVLPQSLCELYYCSRYQSLGKFVAPPAKVYKGCALELDSMDAFRWMVENPWVREISYNRDLDFKDKVLPPHISAIKIEQGINLDQSVLPKMLESLFIYEGIHFSKLAYLRVLDLSHDYPVKLEKGIFPQSLETLSMDYDLPIEIEVFSPNLHTLHLRTFNQPLCAGSLPDSITILYLSFFNHPLQLCSLPSRLKVLSMRNYKQASISSLPSSLTSLCISSFAGSFQPSCAPLNRLKKLLIRSIDPTLSTTLLTNLKRIKISVSQLQSDTSFLNTSLESLHLTCHQKCTLSANSLPPTLKYLTLTNTDIQSNNVVPPSCTYLKSCNQDINPQFIPQCVTYIKL</sequence>
<name>A0A8J4V675_9MYCE</name>
<dbReference type="Pfam" id="PF05725">
    <property type="entry name" value="FNIP"/>
    <property type="match status" value="2"/>
</dbReference>